<dbReference type="Proteomes" id="UP000268059">
    <property type="component" value="Chromosome"/>
</dbReference>
<proteinExistence type="predicted"/>
<reference evidence="1 2" key="1">
    <citation type="submission" date="2018-11" db="EMBL/GenBank/DDBJ databases">
        <title>Novel Erysipelotrichaceae bacterium isolated from small intestine of a swine.</title>
        <authorList>
            <person name="Kim J.S."/>
            <person name="Choe H."/>
            <person name="Lee Y.R."/>
            <person name="Kim K.M."/>
            <person name="Park D.S."/>
        </authorList>
    </citation>
    <scope>NUCLEOTIDE SEQUENCE [LARGE SCALE GENOMIC DNA]</scope>
    <source>
        <strain evidence="1 2">SG0102</strain>
    </source>
</reference>
<evidence type="ECO:0000313" key="2">
    <source>
        <dbReference type="Proteomes" id="UP000268059"/>
    </source>
</evidence>
<evidence type="ECO:0000313" key="1">
    <source>
        <dbReference type="EMBL" id="BBH27076.1"/>
    </source>
</evidence>
<dbReference type="RefSeq" id="WP_179951168.1">
    <property type="nucleotide sequence ID" value="NZ_AP019309.1"/>
</dbReference>
<protein>
    <submittedName>
        <fullName evidence="1">Uncharacterized protein</fullName>
    </submittedName>
</protein>
<sequence length="108" mass="12655">MGLRYYPGCFDDDSKTFIDLYMKSGLYPAEIVRRLYTSTKMKQKYRDDNARLQHIFSKQVYGLAPTSIIYRIAMNFIFGFNAGHKMDRSHFKLCNTLPYAEMDAGRKT</sequence>
<gene>
    <name evidence="1" type="ORF">SG0102_20100</name>
</gene>
<accession>A0A3G9J951</accession>
<name>A0A3G9J951_9FIRM</name>
<dbReference type="EMBL" id="AP019309">
    <property type="protein sequence ID" value="BBH27076.1"/>
    <property type="molecule type" value="Genomic_DNA"/>
</dbReference>
<dbReference type="KEGG" id="ebm:SG0102_20100"/>
<keyword evidence="2" id="KW-1185">Reference proteome</keyword>
<dbReference type="InParanoid" id="A0A3G9J951"/>
<dbReference type="AlphaFoldDB" id="A0A3G9J951"/>
<organism evidence="1 2">
    <name type="scientific">Intestinibaculum porci</name>
    <dbReference type="NCBI Taxonomy" id="2487118"/>
    <lineage>
        <taxon>Bacteria</taxon>
        <taxon>Bacillati</taxon>
        <taxon>Bacillota</taxon>
        <taxon>Erysipelotrichia</taxon>
        <taxon>Erysipelotrichales</taxon>
        <taxon>Erysipelotrichaceae</taxon>
        <taxon>Intestinibaculum</taxon>
    </lineage>
</organism>